<keyword evidence="3" id="KW-0255">Endonuclease</keyword>
<organism evidence="3 4">
    <name type="scientific">Nonomuraea turkmeniaca</name>
    <dbReference type="NCBI Taxonomy" id="103838"/>
    <lineage>
        <taxon>Bacteria</taxon>
        <taxon>Bacillati</taxon>
        <taxon>Actinomycetota</taxon>
        <taxon>Actinomycetes</taxon>
        <taxon>Streptosporangiales</taxon>
        <taxon>Streptosporangiaceae</taxon>
        <taxon>Nonomuraea</taxon>
    </lineage>
</organism>
<sequence length="331" mass="35325">MVPFRHLGRSFLITLCAAVIALSPGASASAEVTATFDVWHWNVAGNKMHHGSTTNGMVARAVASILEDDRDLVAFNELCWGQYKAIQSALGSAGWPDDSTNYSRFATILGPTSGVCNGSEDFGNAIFSKQPLGPASRFTLPPDGTREQRNLLCAGLLTTPGARFCTTHITTSNVIADNGQKHNVNQLNFVLDQMEAYRAAGETVIIAGDFNAQPDYGRLNNWYSSSLSTAHNGNNTGHYRELDDNDPAQCLGYGEWTATGTPGDAPPCANAEPHAKIDLIFVRDDRIAGPYYGDSRPIPTACTGIPATPAYPAGSCSDHRMMTGTVPVLIG</sequence>
<dbReference type="AlphaFoldDB" id="A0A5S4FXP8"/>
<dbReference type="InterPro" id="IPR005135">
    <property type="entry name" value="Endo/exonuclease/phosphatase"/>
</dbReference>
<dbReference type="OrthoDB" id="3531939at2"/>
<feature type="domain" description="Endonuclease/exonuclease/phosphatase" evidence="2">
    <location>
        <begin position="41"/>
        <end position="319"/>
    </location>
</feature>
<keyword evidence="3" id="KW-0269">Exonuclease</keyword>
<keyword evidence="3" id="KW-0540">Nuclease</keyword>
<dbReference type="Proteomes" id="UP000309128">
    <property type="component" value="Unassembled WGS sequence"/>
</dbReference>
<name>A0A5S4FXP8_9ACTN</name>
<dbReference type="EMBL" id="VCKY01000002">
    <property type="protein sequence ID" value="TMR25442.1"/>
    <property type="molecule type" value="Genomic_DNA"/>
</dbReference>
<keyword evidence="4" id="KW-1185">Reference proteome</keyword>
<reference evidence="3 4" key="1">
    <citation type="submission" date="2019-05" db="EMBL/GenBank/DDBJ databases">
        <title>Draft genome sequence of Nonomuraea turkmeniaca DSM 43926.</title>
        <authorList>
            <person name="Saricaoglu S."/>
            <person name="Isik K."/>
        </authorList>
    </citation>
    <scope>NUCLEOTIDE SEQUENCE [LARGE SCALE GENOMIC DNA]</scope>
    <source>
        <strain evidence="3 4">DSM 43926</strain>
    </source>
</reference>
<evidence type="ECO:0000256" key="1">
    <source>
        <dbReference type="SAM" id="SignalP"/>
    </source>
</evidence>
<evidence type="ECO:0000259" key="2">
    <source>
        <dbReference type="Pfam" id="PF03372"/>
    </source>
</evidence>
<evidence type="ECO:0000313" key="3">
    <source>
        <dbReference type="EMBL" id="TMR25442.1"/>
    </source>
</evidence>
<dbReference type="GO" id="GO:0004527">
    <property type="term" value="F:exonuclease activity"/>
    <property type="evidence" value="ECO:0007669"/>
    <property type="project" value="UniProtKB-KW"/>
</dbReference>
<keyword evidence="1" id="KW-0732">Signal</keyword>
<accession>A0A5S4FXP8</accession>
<dbReference type="Pfam" id="PF03372">
    <property type="entry name" value="Exo_endo_phos"/>
    <property type="match status" value="1"/>
</dbReference>
<dbReference type="Gene3D" id="3.60.10.10">
    <property type="entry name" value="Endonuclease/exonuclease/phosphatase"/>
    <property type="match status" value="1"/>
</dbReference>
<gene>
    <name evidence="3" type="ORF">ETD86_00905</name>
</gene>
<dbReference type="GO" id="GO:0004519">
    <property type="term" value="F:endonuclease activity"/>
    <property type="evidence" value="ECO:0007669"/>
    <property type="project" value="UniProtKB-KW"/>
</dbReference>
<dbReference type="SUPFAM" id="SSF56219">
    <property type="entry name" value="DNase I-like"/>
    <property type="match status" value="1"/>
</dbReference>
<evidence type="ECO:0000313" key="4">
    <source>
        <dbReference type="Proteomes" id="UP000309128"/>
    </source>
</evidence>
<comment type="caution">
    <text evidence="3">The sequence shown here is derived from an EMBL/GenBank/DDBJ whole genome shotgun (WGS) entry which is preliminary data.</text>
</comment>
<proteinExistence type="predicted"/>
<protein>
    <submittedName>
        <fullName evidence="3">Endonuclease/exonuclease/phosphatase family protein</fullName>
    </submittedName>
</protein>
<keyword evidence="3" id="KW-0378">Hydrolase</keyword>
<dbReference type="InterPro" id="IPR036691">
    <property type="entry name" value="Endo/exonu/phosph_ase_sf"/>
</dbReference>
<feature type="signal peptide" evidence="1">
    <location>
        <begin position="1"/>
        <end position="28"/>
    </location>
</feature>
<feature type="chain" id="PRO_5039064669" evidence="1">
    <location>
        <begin position="29"/>
        <end position="331"/>
    </location>
</feature>